<dbReference type="EMBL" id="JALNMJ010000022">
    <property type="protein sequence ID" value="MCK7615164.1"/>
    <property type="molecule type" value="Genomic_DNA"/>
</dbReference>
<dbReference type="Proteomes" id="UP001431221">
    <property type="component" value="Unassembled WGS sequence"/>
</dbReference>
<evidence type="ECO:0000313" key="2">
    <source>
        <dbReference type="Proteomes" id="UP001431221"/>
    </source>
</evidence>
<protein>
    <submittedName>
        <fullName evidence="1">Uncharacterized protein</fullName>
    </submittedName>
</protein>
<organism evidence="1 2">
    <name type="scientific">Roseibium sediminicola</name>
    <dbReference type="NCBI Taxonomy" id="2933272"/>
    <lineage>
        <taxon>Bacteria</taxon>
        <taxon>Pseudomonadati</taxon>
        <taxon>Pseudomonadota</taxon>
        <taxon>Alphaproteobacteria</taxon>
        <taxon>Hyphomicrobiales</taxon>
        <taxon>Stappiaceae</taxon>
        <taxon>Roseibium</taxon>
    </lineage>
</organism>
<dbReference type="RefSeq" id="WP_248158199.1">
    <property type="nucleotide sequence ID" value="NZ_JALNMJ010000022.1"/>
</dbReference>
<proteinExistence type="predicted"/>
<keyword evidence="2" id="KW-1185">Reference proteome</keyword>
<reference evidence="1" key="1">
    <citation type="submission" date="2022-04" db="EMBL/GenBank/DDBJ databases">
        <title>Roseibium sp. CAU 1639 isolated from mud.</title>
        <authorList>
            <person name="Kim W."/>
        </authorList>
    </citation>
    <scope>NUCLEOTIDE SEQUENCE</scope>
    <source>
        <strain evidence="1">CAU 1639</strain>
    </source>
</reference>
<evidence type="ECO:0000313" key="1">
    <source>
        <dbReference type="EMBL" id="MCK7615164.1"/>
    </source>
</evidence>
<accession>A0ABT0H0F9</accession>
<comment type="caution">
    <text evidence="1">The sequence shown here is derived from an EMBL/GenBank/DDBJ whole genome shotgun (WGS) entry which is preliminary data.</text>
</comment>
<gene>
    <name evidence="1" type="ORF">M0H32_23615</name>
</gene>
<sequence>MRKQPEGKPITIAEARERCNGVQVHCLRCAQMTVLSLDRFSESDVVADLAKRRRFRCQRCGGSWVATRPNYISTNDSRTWYGLEHD</sequence>
<name>A0ABT0H0F9_9HYPH</name>